<feature type="transmembrane region" description="Helical" evidence="4">
    <location>
        <begin position="170"/>
        <end position="189"/>
    </location>
</feature>
<dbReference type="EMBL" id="CP000699">
    <property type="protein sequence ID" value="ABQ69895.1"/>
    <property type="molecule type" value="Genomic_DNA"/>
</dbReference>
<evidence type="ECO:0000256" key="4">
    <source>
        <dbReference type="SAM" id="Phobius"/>
    </source>
</evidence>
<feature type="transmembrane region" description="Helical" evidence="4">
    <location>
        <begin position="142"/>
        <end position="164"/>
    </location>
</feature>
<accession>A0A9J9HDY5</accession>
<feature type="transmembrane region" description="Helical" evidence="4">
    <location>
        <begin position="37"/>
        <end position="58"/>
    </location>
</feature>
<dbReference type="InterPro" id="IPR029787">
    <property type="entry name" value="Nucleotide_cyclase"/>
</dbReference>
<keyword evidence="4" id="KW-0812">Transmembrane</keyword>
<dbReference type="PANTHER" id="PTHR45138">
    <property type="entry name" value="REGULATORY COMPONENTS OF SENSORY TRANSDUCTION SYSTEM"/>
    <property type="match status" value="1"/>
</dbReference>
<dbReference type="Gene3D" id="3.30.70.270">
    <property type="match status" value="1"/>
</dbReference>
<dbReference type="FunFam" id="3.30.70.270:FF:000001">
    <property type="entry name" value="Diguanylate cyclase domain protein"/>
    <property type="match status" value="1"/>
</dbReference>
<dbReference type="Proteomes" id="UP000001989">
    <property type="component" value="Chromosome"/>
</dbReference>
<evidence type="ECO:0000256" key="1">
    <source>
        <dbReference type="ARBA" id="ARBA00012528"/>
    </source>
</evidence>
<evidence type="ECO:0000256" key="2">
    <source>
        <dbReference type="ARBA" id="ARBA00034247"/>
    </source>
</evidence>
<dbReference type="SUPFAM" id="SSF55073">
    <property type="entry name" value="Nucleotide cyclase"/>
    <property type="match status" value="1"/>
</dbReference>
<keyword evidence="4" id="KW-1133">Transmembrane helix</keyword>
<dbReference type="PANTHER" id="PTHR45138:SF9">
    <property type="entry name" value="DIGUANYLATE CYCLASE DGCM-RELATED"/>
    <property type="match status" value="1"/>
</dbReference>
<dbReference type="SMART" id="SM00267">
    <property type="entry name" value="GGDEF"/>
    <property type="match status" value="1"/>
</dbReference>
<evidence type="ECO:0000313" key="6">
    <source>
        <dbReference type="EMBL" id="ABQ69895.1"/>
    </source>
</evidence>
<name>A0A9J9HDY5_RHIWR</name>
<evidence type="ECO:0000256" key="3">
    <source>
        <dbReference type="SAM" id="MobiDB-lite"/>
    </source>
</evidence>
<dbReference type="AlphaFoldDB" id="A0A9J9HDY5"/>
<feature type="transmembrane region" description="Helical" evidence="4">
    <location>
        <begin position="120"/>
        <end position="137"/>
    </location>
</feature>
<evidence type="ECO:0000259" key="5">
    <source>
        <dbReference type="PROSITE" id="PS50887"/>
    </source>
</evidence>
<dbReference type="KEGG" id="swi:Swit_3549"/>
<keyword evidence="7" id="KW-1185">Reference proteome</keyword>
<dbReference type="PROSITE" id="PS50887">
    <property type="entry name" value="GGDEF"/>
    <property type="match status" value="1"/>
</dbReference>
<organism evidence="6 7">
    <name type="scientific">Rhizorhabdus wittichii (strain DSM 6014 / CCUG 31198 / JCM 15750 / NBRC 105917 / EY 4224 / RW1)</name>
    <name type="common">Sphingomonas wittichii</name>
    <dbReference type="NCBI Taxonomy" id="392499"/>
    <lineage>
        <taxon>Bacteria</taxon>
        <taxon>Pseudomonadati</taxon>
        <taxon>Pseudomonadota</taxon>
        <taxon>Alphaproteobacteria</taxon>
        <taxon>Sphingomonadales</taxon>
        <taxon>Sphingomonadaceae</taxon>
        <taxon>Rhizorhabdus</taxon>
    </lineage>
</organism>
<protein>
    <recommendedName>
        <fullName evidence="1">diguanylate cyclase</fullName>
        <ecNumber evidence="1">2.7.7.65</ecNumber>
    </recommendedName>
</protein>
<dbReference type="InterPro" id="IPR043128">
    <property type="entry name" value="Rev_trsase/Diguanyl_cyclase"/>
</dbReference>
<feature type="domain" description="GGDEF" evidence="5">
    <location>
        <begin position="261"/>
        <end position="394"/>
    </location>
</feature>
<gene>
    <name evidence="6" type="ordered locus">Swit_3549</name>
</gene>
<keyword evidence="4" id="KW-0472">Membrane</keyword>
<dbReference type="Pfam" id="PF00990">
    <property type="entry name" value="GGDEF"/>
    <property type="match status" value="1"/>
</dbReference>
<dbReference type="InterPro" id="IPR000160">
    <property type="entry name" value="GGDEF_dom"/>
</dbReference>
<sequence>MRAMRYQLSPVTAQFRDAGTERAFRASILPKVQEDSWLTLIVAAAGMAMFSISDYGFLGLSPEFYLLLGIRATLIVTCLVLAFVLRSSDALLTRPWLLSVAPVMIATGSLSMIVLRPHTLTTQFIAVVIIVMAFYLFSPVLLWGMIGASLYLGIGFLAGAWYWGSLPWDTVRAYGLLLIMANVVGYVVARRLARLQRQQFEALSEERLSKQRLMEEVARREALETRLRIMADTDELTGLANRRCFLERARTAFGTARSRERPFSLCMIDVDNFKAINDGWGHDCGDAVLREVAAACLRTFREGDAVGRFGGEEFVAALPGADMADARRIAERLRETIAGLRLEAPLADLRVTVTIGLAEVEPLETSLAPALKRADAALYQGKRSGRNMVLDMDAGGSGPGEAGAQPTG</sequence>
<evidence type="ECO:0000313" key="7">
    <source>
        <dbReference type="Proteomes" id="UP000001989"/>
    </source>
</evidence>
<dbReference type="GO" id="GO:0052621">
    <property type="term" value="F:diguanylate cyclase activity"/>
    <property type="evidence" value="ECO:0007669"/>
    <property type="project" value="UniProtKB-EC"/>
</dbReference>
<reference evidence="6 7" key="1">
    <citation type="journal article" date="2010" name="J. Bacteriol.">
        <title>Genome sequence of the dioxin-mineralizing bacterium Sphingomonas wittichii RW1.</title>
        <authorList>
            <person name="Miller T.R."/>
            <person name="Delcher A.L."/>
            <person name="Salzberg S.L."/>
            <person name="Saunders E."/>
            <person name="Detter J.C."/>
            <person name="Halden R.U."/>
        </authorList>
    </citation>
    <scope>NUCLEOTIDE SEQUENCE [LARGE SCALE GENOMIC DNA]</scope>
    <source>
        <strain evidence="7">DSM 6014 / CCUG 31198 / JCM 15750 / NBRC 105917 / EY 4224 / RW1</strain>
    </source>
</reference>
<comment type="catalytic activity">
    <reaction evidence="2">
        <text>2 GTP = 3',3'-c-di-GMP + 2 diphosphate</text>
        <dbReference type="Rhea" id="RHEA:24898"/>
        <dbReference type="ChEBI" id="CHEBI:33019"/>
        <dbReference type="ChEBI" id="CHEBI:37565"/>
        <dbReference type="ChEBI" id="CHEBI:58805"/>
        <dbReference type="EC" id="2.7.7.65"/>
    </reaction>
</comment>
<dbReference type="EC" id="2.7.7.65" evidence="1"/>
<dbReference type="CDD" id="cd01949">
    <property type="entry name" value="GGDEF"/>
    <property type="match status" value="1"/>
</dbReference>
<proteinExistence type="predicted"/>
<feature type="region of interest" description="Disordered" evidence="3">
    <location>
        <begin position="389"/>
        <end position="408"/>
    </location>
</feature>
<dbReference type="InterPro" id="IPR050469">
    <property type="entry name" value="Diguanylate_Cyclase"/>
</dbReference>
<feature type="transmembrane region" description="Helical" evidence="4">
    <location>
        <begin position="96"/>
        <end position="114"/>
    </location>
</feature>
<dbReference type="NCBIfam" id="TIGR00254">
    <property type="entry name" value="GGDEF"/>
    <property type="match status" value="1"/>
</dbReference>
<feature type="transmembrane region" description="Helical" evidence="4">
    <location>
        <begin position="64"/>
        <end position="84"/>
    </location>
</feature>